<gene>
    <name evidence="3" type="ORF">Tci_054485</name>
</gene>
<dbReference type="PANTHER" id="PTHR11439:SF524">
    <property type="entry name" value="RNA-DIRECTED DNA POLYMERASE, PROTEIN KINASE RLK-PELLE-DLSV FAMILY"/>
    <property type="match status" value="1"/>
</dbReference>
<organism evidence="3">
    <name type="scientific">Tanacetum cinerariifolium</name>
    <name type="common">Dalmatian daisy</name>
    <name type="synonym">Chrysanthemum cinerariifolium</name>
    <dbReference type="NCBI Taxonomy" id="118510"/>
    <lineage>
        <taxon>Eukaryota</taxon>
        <taxon>Viridiplantae</taxon>
        <taxon>Streptophyta</taxon>
        <taxon>Embryophyta</taxon>
        <taxon>Tracheophyta</taxon>
        <taxon>Spermatophyta</taxon>
        <taxon>Magnoliopsida</taxon>
        <taxon>eudicotyledons</taxon>
        <taxon>Gunneridae</taxon>
        <taxon>Pentapetalae</taxon>
        <taxon>asterids</taxon>
        <taxon>campanulids</taxon>
        <taxon>Asterales</taxon>
        <taxon>Asteraceae</taxon>
        <taxon>Asteroideae</taxon>
        <taxon>Anthemideae</taxon>
        <taxon>Anthemidinae</taxon>
        <taxon>Tanacetum</taxon>
    </lineage>
</organism>
<dbReference type="CDD" id="cd09272">
    <property type="entry name" value="RNase_HI_RT_Ty1"/>
    <property type="match status" value="1"/>
</dbReference>
<comment type="caution">
    <text evidence="3">The sequence shown here is derived from an EMBL/GenBank/DDBJ whole genome shotgun (WGS) entry which is preliminary data.</text>
</comment>
<keyword evidence="1" id="KW-0175">Coiled coil</keyword>
<dbReference type="InterPro" id="IPR043502">
    <property type="entry name" value="DNA/RNA_pol_sf"/>
</dbReference>
<dbReference type="SUPFAM" id="SSF56672">
    <property type="entry name" value="DNA/RNA polymerases"/>
    <property type="match status" value="1"/>
</dbReference>
<dbReference type="AlphaFoldDB" id="A0A6L2NAK5"/>
<sequence>MITRSKVKIVKANPKYNLHVTTSSHIPNSPFYALRDPNWKQAMCDEYKALIDNNTWNGSLNRYKAQLVANGHSQQQGIDCDETVSPVVKPATIRTVLSLANKYATEIPKQAHMLNCKPCRTLIDTEKKLRPEGSPITDPTLCRSLVESLQYLTFTRPDLSYAVQQLCLYMHDPREPHLNAMKGVLRYLRGTTNLGLQLFRSTTSQLIAYSDADWAGSGTSWIRNLLRELHTPLFTATLVYCDNVSVVYMSANPVQHQRTKHIEIDIHFARDKVAAGHVQVLHVPSRFQYTNIFTKGLPYPLFADFRSSLSVRYCILTLSLFVDEAVFVKANVETKRFSLAESIEKNNAYDATLSDQPTVGLKANNVVNDNDARNQDSALETKVLVDGKQDDAKEVGVADEQKSDEPNVLEGNGVIGVGVNENNKGVDKEVQYSVYTLHVLIPFLKRLNDKYIKKERWRLQFKKDYGIPKLRVFSRQHLEGIKPYTWLRSSRSVQIGILKCLTSDYKKSQYNLLSYKASLQSVEERLVFYKKNEDVLIDQINILNLDVKLRDKVLAEYTKKLEKAEKERASHAVEGFVNSSKILETQENQPDKGYHEVPPPFTGNYMPPKRDRRLIDEHFESESMDVFTVSSSDGKTVKTVNVKVMVSKEEPKPVKKNSFSPPIIEDWASESEEEDEPKF</sequence>
<accession>A0A6L2NAK5</accession>
<evidence type="ECO:0000313" key="3">
    <source>
        <dbReference type="EMBL" id="GEU82507.1"/>
    </source>
</evidence>
<reference evidence="3" key="1">
    <citation type="journal article" date="2019" name="Sci. Rep.">
        <title>Draft genome of Tanacetum cinerariifolium, the natural source of mosquito coil.</title>
        <authorList>
            <person name="Yamashiro T."/>
            <person name="Shiraishi A."/>
            <person name="Satake H."/>
            <person name="Nakayama K."/>
        </authorList>
    </citation>
    <scope>NUCLEOTIDE SEQUENCE</scope>
</reference>
<feature type="coiled-coil region" evidence="1">
    <location>
        <begin position="547"/>
        <end position="574"/>
    </location>
</feature>
<dbReference type="EMBL" id="BKCJ010008493">
    <property type="protein sequence ID" value="GEU82507.1"/>
    <property type="molecule type" value="Genomic_DNA"/>
</dbReference>
<evidence type="ECO:0000256" key="2">
    <source>
        <dbReference type="SAM" id="MobiDB-lite"/>
    </source>
</evidence>
<feature type="region of interest" description="Disordered" evidence="2">
    <location>
        <begin position="587"/>
        <end position="607"/>
    </location>
</feature>
<feature type="compositionally biased region" description="Acidic residues" evidence="2">
    <location>
        <begin position="667"/>
        <end position="679"/>
    </location>
</feature>
<proteinExistence type="predicted"/>
<feature type="region of interest" description="Disordered" evidence="2">
    <location>
        <begin position="649"/>
        <end position="679"/>
    </location>
</feature>
<dbReference type="PANTHER" id="PTHR11439">
    <property type="entry name" value="GAG-POL-RELATED RETROTRANSPOSON"/>
    <property type="match status" value="1"/>
</dbReference>
<protein>
    <submittedName>
        <fullName evidence="3">Ribonuclease H-like domain-containing protein</fullName>
    </submittedName>
</protein>
<name>A0A6L2NAK5_TANCI</name>
<evidence type="ECO:0000256" key="1">
    <source>
        <dbReference type="SAM" id="Coils"/>
    </source>
</evidence>